<dbReference type="PANTHER" id="PTHR33526:SF4">
    <property type="entry name" value="OS07G0123800 PROTEIN"/>
    <property type="match status" value="1"/>
</dbReference>
<keyword evidence="3" id="KW-1185">Reference proteome</keyword>
<sequence>MKNKSIRRCINKHVKALNKVMDLYVQGMASFANKLNNGGGRKINLAKSFSENSSLSTRNSETDFRELLKVSSTHVVNDRQEFLRGQQSATTTEAAKNVQRRRSQSVVIGRIDEDHVCDFRD</sequence>
<gene>
    <name evidence="2" type="ORF">POM88_020919</name>
</gene>
<organism evidence="2 3">
    <name type="scientific">Heracleum sosnowskyi</name>
    <dbReference type="NCBI Taxonomy" id="360622"/>
    <lineage>
        <taxon>Eukaryota</taxon>
        <taxon>Viridiplantae</taxon>
        <taxon>Streptophyta</taxon>
        <taxon>Embryophyta</taxon>
        <taxon>Tracheophyta</taxon>
        <taxon>Spermatophyta</taxon>
        <taxon>Magnoliopsida</taxon>
        <taxon>eudicotyledons</taxon>
        <taxon>Gunneridae</taxon>
        <taxon>Pentapetalae</taxon>
        <taxon>asterids</taxon>
        <taxon>campanulids</taxon>
        <taxon>Apiales</taxon>
        <taxon>Apiaceae</taxon>
        <taxon>Apioideae</taxon>
        <taxon>apioid superclade</taxon>
        <taxon>Tordylieae</taxon>
        <taxon>Tordyliinae</taxon>
        <taxon>Heracleum</taxon>
    </lineage>
</organism>
<dbReference type="PANTHER" id="PTHR33526">
    <property type="entry name" value="OS07G0123800 PROTEIN"/>
    <property type="match status" value="1"/>
</dbReference>
<dbReference type="AlphaFoldDB" id="A0AAD8ICF4"/>
<name>A0AAD8ICF4_9APIA</name>
<proteinExistence type="predicted"/>
<dbReference type="Proteomes" id="UP001237642">
    <property type="component" value="Unassembled WGS sequence"/>
</dbReference>
<dbReference type="EMBL" id="JAUIZM010000005">
    <property type="protein sequence ID" value="KAK1383184.1"/>
    <property type="molecule type" value="Genomic_DNA"/>
</dbReference>
<evidence type="ECO:0000256" key="1">
    <source>
        <dbReference type="SAM" id="MobiDB-lite"/>
    </source>
</evidence>
<evidence type="ECO:0000313" key="3">
    <source>
        <dbReference type="Proteomes" id="UP001237642"/>
    </source>
</evidence>
<feature type="compositionally biased region" description="Polar residues" evidence="1">
    <location>
        <begin position="85"/>
        <end position="94"/>
    </location>
</feature>
<feature type="region of interest" description="Disordered" evidence="1">
    <location>
        <begin position="84"/>
        <end position="103"/>
    </location>
</feature>
<accession>A0AAD8ICF4</accession>
<protein>
    <submittedName>
        <fullName evidence="2">Uncharacterized protein</fullName>
    </submittedName>
</protein>
<comment type="caution">
    <text evidence="2">The sequence shown here is derived from an EMBL/GenBank/DDBJ whole genome shotgun (WGS) entry which is preliminary data.</text>
</comment>
<evidence type="ECO:0000313" key="2">
    <source>
        <dbReference type="EMBL" id="KAK1383184.1"/>
    </source>
</evidence>
<reference evidence="2" key="1">
    <citation type="submission" date="2023-02" db="EMBL/GenBank/DDBJ databases">
        <title>Genome of toxic invasive species Heracleum sosnowskyi carries increased number of genes despite the absence of recent whole-genome duplications.</title>
        <authorList>
            <person name="Schelkunov M."/>
            <person name="Shtratnikova V."/>
            <person name="Makarenko M."/>
            <person name="Klepikova A."/>
            <person name="Omelchenko D."/>
            <person name="Novikova G."/>
            <person name="Obukhova E."/>
            <person name="Bogdanov V."/>
            <person name="Penin A."/>
            <person name="Logacheva M."/>
        </authorList>
    </citation>
    <scope>NUCLEOTIDE SEQUENCE</scope>
    <source>
        <strain evidence="2">Hsosn_3</strain>
        <tissue evidence="2">Leaf</tissue>
    </source>
</reference>
<reference evidence="2" key="2">
    <citation type="submission" date="2023-05" db="EMBL/GenBank/DDBJ databases">
        <authorList>
            <person name="Schelkunov M.I."/>
        </authorList>
    </citation>
    <scope>NUCLEOTIDE SEQUENCE</scope>
    <source>
        <strain evidence="2">Hsosn_3</strain>
        <tissue evidence="2">Leaf</tissue>
    </source>
</reference>